<dbReference type="SMART" id="SM00740">
    <property type="entry name" value="PASTA"/>
    <property type="match status" value="3"/>
</dbReference>
<dbReference type="InterPro" id="IPR005543">
    <property type="entry name" value="PASTA_dom"/>
</dbReference>
<feature type="domain" description="PASTA" evidence="2">
    <location>
        <begin position="121"/>
        <end position="188"/>
    </location>
</feature>
<dbReference type="Proteomes" id="UP000001029">
    <property type="component" value="Chromosome"/>
</dbReference>
<dbReference type="Pfam" id="PF03793">
    <property type="entry name" value="PASTA"/>
    <property type="match status" value="3"/>
</dbReference>
<dbReference type="STRING" id="445932.Emin_0744"/>
<feature type="transmembrane region" description="Helical" evidence="1">
    <location>
        <begin position="25"/>
        <end position="47"/>
    </location>
</feature>
<dbReference type="OrthoDB" id="9788659at2"/>
<accession>B2KCQ3</accession>
<dbReference type="KEGG" id="emi:Emin_0744"/>
<keyword evidence="4" id="KW-1185">Reference proteome</keyword>
<keyword evidence="1" id="KW-0472">Membrane</keyword>
<reference evidence="3 4" key="1">
    <citation type="journal article" date="2009" name="Appl. Environ. Microbiol.">
        <title>Genomic analysis of 'Elusimicrobium minutum,' the first cultivated representative of the phylum 'Elusimicrobia' (formerly termite group 1).</title>
        <authorList>
            <person name="Herlemann D.P.R."/>
            <person name="Geissinger O."/>
            <person name="Ikeda-Ohtsubo W."/>
            <person name="Kunin V."/>
            <person name="Sun H."/>
            <person name="Lapidus A."/>
            <person name="Hugenholtz P."/>
            <person name="Brune A."/>
        </authorList>
    </citation>
    <scope>NUCLEOTIDE SEQUENCE [LARGE SCALE GENOMIC DNA]</scope>
    <source>
        <strain evidence="3 4">Pei191</strain>
    </source>
</reference>
<keyword evidence="1" id="KW-0812">Transmembrane</keyword>
<proteinExistence type="predicted"/>
<protein>
    <submittedName>
        <fullName evidence="3">PASTA domain containing protein</fullName>
    </submittedName>
</protein>
<organism evidence="3 4">
    <name type="scientific">Elusimicrobium minutum (strain Pei191)</name>
    <dbReference type="NCBI Taxonomy" id="445932"/>
    <lineage>
        <taxon>Bacteria</taxon>
        <taxon>Pseudomonadati</taxon>
        <taxon>Elusimicrobiota</taxon>
        <taxon>Elusimicrobia</taxon>
        <taxon>Elusimicrobiales</taxon>
        <taxon>Elusimicrobiaceae</taxon>
        <taxon>Elusimicrobium</taxon>
    </lineage>
</organism>
<dbReference type="PROSITE" id="PS51178">
    <property type="entry name" value="PASTA"/>
    <property type="match status" value="3"/>
</dbReference>
<dbReference type="AlphaFoldDB" id="B2KCQ3"/>
<feature type="domain" description="PASTA" evidence="2">
    <location>
        <begin position="54"/>
        <end position="120"/>
    </location>
</feature>
<dbReference type="HOGENOM" id="CLU_830892_0_0_0"/>
<dbReference type="EMBL" id="CP001055">
    <property type="protein sequence ID" value="ACC98299.1"/>
    <property type="molecule type" value="Genomic_DNA"/>
</dbReference>
<keyword evidence="1" id="KW-1133">Transmembrane helix</keyword>
<evidence type="ECO:0000313" key="3">
    <source>
        <dbReference type="EMBL" id="ACC98299.1"/>
    </source>
</evidence>
<dbReference type="SMR" id="B2KCQ3"/>
<evidence type="ECO:0000313" key="4">
    <source>
        <dbReference type="Proteomes" id="UP000001029"/>
    </source>
</evidence>
<dbReference type="Gene3D" id="3.30.10.20">
    <property type="match status" value="3"/>
</dbReference>
<dbReference type="SUPFAM" id="SSF54184">
    <property type="entry name" value="Penicillin-binding protein 2x (pbp-2x), c-terminal domain"/>
    <property type="match status" value="1"/>
</dbReference>
<dbReference type="CDD" id="cd06577">
    <property type="entry name" value="PASTA_pknB"/>
    <property type="match status" value="2"/>
</dbReference>
<evidence type="ECO:0000256" key="1">
    <source>
        <dbReference type="SAM" id="Phobius"/>
    </source>
</evidence>
<evidence type="ECO:0000259" key="2">
    <source>
        <dbReference type="PROSITE" id="PS51178"/>
    </source>
</evidence>
<sequence>MSNEFFNEVANKKSKNKAKRPNRKIAFIAVTLIFFAGLIYVSVDWALDALIHTRKEVPVPDLTSKKISEALDLLAASNLAMKKAGEEISPDAAPGSVVRQIPSQGSVVREGRIIRVWVSATEEEFAMPNLIGMTLRNAQLYVRQNGLMTGNTDNAYSNEYEKGSVIDQTPKVDSMVRKGSVVSLIISNGPPPADVILIPEFRLKKLFELTRWASSNDIEVEIKDDPKSAFPNGTITEQSPIADSELKRGSTVYITVSRRKVEGEEKTYRLHYELPQGKNSSHVRVVLIDKDGEKDIINETKTPGSKIDMDVPYGSESKIRIYVNGILVREREVK</sequence>
<name>B2KCQ3_ELUMP</name>
<dbReference type="RefSeq" id="WP_012414914.1">
    <property type="nucleotide sequence ID" value="NC_010644.1"/>
</dbReference>
<feature type="domain" description="PASTA" evidence="2">
    <location>
        <begin position="189"/>
        <end position="258"/>
    </location>
</feature>
<gene>
    <name evidence="3" type="ordered locus">Emin_0744</name>
</gene>